<dbReference type="RefSeq" id="WP_098734925.1">
    <property type="nucleotide sequence ID" value="NZ_PDKW01000037.1"/>
</dbReference>
<dbReference type="OrthoDB" id="9777941at2"/>
<evidence type="ECO:0000256" key="2">
    <source>
        <dbReference type="ARBA" id="ARBA00022448"/>
    </source>
</evidence>
<evidence type="ECO:0000259" key="4">
    <source>
        <dbReference type="SMART" id="SM00062"/>
    </source>
</evidence>
<dbReference type="CDD" id="cd13692">
    <property type="entry name" value="PBP2_BztA"/>
    <property type="match status" value="1"/>
</dbReference>
<comment type="similarity">
    <text evidence="1">Belongs to the bacterial solute-binding protein 3 family.</text>
</comment>
<dbReference type="Pfam" id="PF00497">
    <property type="entry name" value="SBP_bac_3"/>
    <property type="match status" value="1"/>
</dbReference>
<keyword evidence="3" id="KW-0732">Signal</keyword>
<evidence type="ECO:0000256" key="3">
    <source>
        <dbReference type="ARBA" id="ARBA00022729"/>
    </source>
</evidence>
<dbReference type="GO" id="GO:0006865">
    <property type="term" value="P:amino acid transport"/>
    <property type="evidence" value="ECO:0007669"/>
    <property type="project" value="TreeGrafter"/>
</dbReference>
<organism evidence="5 6">
    <name type="scientific">Azospirillum palustre</name>
    <dbReference type="NCBI Taxonomy" id="2044885"/>
    <lineage>
        <taxon>Bacteria</taxon>
        <taxon>Pseudomonadati</taxon>
        <taxon>Pseudomonadota</taxon>
        <taxon>Alphaproteobacteria</taxon>
        <taxon>Rhodospirillales</taxon>
        <taxon>Azospirillaceae</taxon>
        <taxon>Azospirillum</taxon>
    </lineage>
</organism>
<keyword evidence="2" id="KW-0813">Transport</keyword>
<dbReference type="PANTHER" id="PTHR30085:SF7">
    <property type="entry name" value="AMINO-ACID ABC TRANSPORTER-BINDING PROTEIN YHDW-RELATED"/>
    <property type="match status" value="1"/>
</dbReference>
<dbReference type="SUPFAM" id="SSF53850">
    <property type="entry name" value="Periplasmic binding protein-like II"/>
    <property type="match status" value="1"/>
</dbReference>
<dbReference type="SMART" id="SM00062">
    <property type="entry name" value="PBPb"/>
    <property type="match status" value="1"/>
</dbReference>
<dbReference type="Gene3D" id="3.40.190.10">
    <property type="entry name" value="Periplasmic binding protein-like II"/>
    <property type="match status" value="2"/>
</dbReference>
<name>A0A2B8BMH6_9PROT</name>
<dbReference type="InterPro" id="IPR051455">
    <property type="entry name" value="Bact_solute-bind_prot3"/>
</dbReference>
<keyword evidence="6" id="KW-1185">Reference proteome</keyword>
<evidence type="ECO:0000313" key="6">
    <source>
        <dbReference type="Proteomes" id="UP000225379"/>
    </source>
</evidence>
<feature type="domain" description="Solute-binding protein family 3/N-terminal" evidence="4">
    <location>
        <begin position="53"/>
        <end position="279"/>
    </location>
</feature>
<reference evidence="6" key="1">
    <citation type="submission" date="2017-10" db="EMBL/GenBank/DDBJ databases">
        <authorList>
            <person name="Kravchenko I.K."/>
            <person name="Grouzdev D.S."/>
        </authorList>
    </citation>
    <scope>NUCLEOTIDE SEQUENCE [LARGE SCALE GENOMIC DNA]</scope>
    <source>
        <strain evidence="6">B2</strain>
    </source>
</reference>
<evidence type="ECO:0000313" key="5">
    <source>
        <dbReference type="EMBL" id="PGH58929.1"/>
    </source>
</evidence>
<dbReference type="Proteomes" id="UP000225379">
    <property type="component" value="Unassembled WGS sequence"/>
</dbReference>
<evidence type="ECO:0000256" key="1">
    <source>
        <dbReference type="ARBA" id="ARBA00010333"/>
    </source>
</evidence>
<sequence length="356" mass="38402">MRTPSQAPSRPSSRSGLSPRVLIAGALSLAIGLALTGAAKAGPTLDAIKARGSIKVGVGTQPGFFSPDSNGRWQGFFVDFGRALSIAVFNNPDKVQFVASSPQQRLPSLQSGEFDILLSGVTQTFTRATKLGFHFGPVVFYDGQGLLVPKKLGVTKGKDLNGATVCVQTGTTGELNITDFFRQNKITFKPVVIEETAENQKAFASGRCDVLTQDSSDLAITRTQLPKPDDYVLLPERISKEPLAPAIRYGDDQWLEIVNWAVYATIQAEELGITQANIDSFLTSADPTIRRFLGVDPSLGEAAKLDPKFAYTIVKTVGNYGEIFDRNVGPATKVGLDRGFNKLWTQGGLLYAPPFR</sequence>
<accession>A0A2B8BMH6</accession>
<proteinExistence type="inferred from homology"/>
<dbReference type="PANTHER" id="PTHR30085">
    <property type="entry name" value="AMINO ACID ABC TRANSPORTER PERMEASE"/>
    <property type="match status" value="1"/>
</dbReference>
<gene>
    <name evidence="5" type="ORF">CRT60_02735</name>
</gene>
<protein>
    <submittedName>
        <fullName evidence="5">Amino acid ABC transporter substrate-binding protein</fullName>
    </submittedName>
</protein>
<dbReference type="InterPro" id="IPR001638">
    <property type="entry name" value="Solute-binding_3/MltF_N"/>
</dbReference>
<dbReference type="AlphaFoldDB" id="A0A2B8BMH6"/>
<dbReference type="EMBL" id="PDKW01000037">
    <property type="protein sequence ID" value="PGH58929.1"/>
    <property type="molecule type" value="Genomic_DNA"/>
</dbReference>
<comment type="caution">
    <text evidence="5">The sequence shown here is derived from an EMBL/GenBank/DDBJ whole genome shotgun (WGS) entry which is preliminary data.</text>
</comment>